<keyword evidence="2" id="KW-1185">Reference proteome</keyword>
<keyword evidence="1" id="KW-0732">Signal</keyword>
<dbReference type="SUPFAM" id="SSF49785">
    <property type="entry name" value="Galactose-binding domain-like"/>
    <property type="match status" value="1"/>
</dbReference>
<evidence type="ECO:0000256" key="1">
    <source>
        <dbReference type="SAM" id="SignalP"/>
    </source>
</evidence>
<protein>
    <submittedName>
        <fullName evidence="3">Uncharacterized protein LOC111122205 isoform X1</fullName>
    </submittedName>
</protein>
<sequence length="279" mass="30956">MFGMDRIAMLLVFITKVSSLPGHNVSQSSDNRPLNDAEMAVDDDQNTCAVTERGVNEYWRIQFNQTITVKGMALRLKGGNFSVEVRNSSNETADRQICDSIHLPFDFVAYPVNISCKPAVPMDVVMISRTNYGSLTLCDFRLRVCDIPCELCIFENTCRHCDDYHYGPNCENTCSAGCVPESCDDVTGECSACLVGYSGKQCQLKFSSLPGHNVSQSSVNRPLNGAEMAVNDDLNICAVTERGVNEYWRIQFNQTITVKGMALRLKGGNFSVEYLWTSS</sequence>
<accession>A0A8B8CUQ6</accession>
<name>A0A8B8CUQ6_CRAVI</name>
<dbReference type="AlphaFoldDB" id="A0A8B8CUQ6"/>
<dbReference type="Proteomes" id="UP000694844">
    <property type="component" value="Chromosome 2"/>
</dbReference>
<evidence type="ECO:0000313" key="3">
    <source>
        <dbReference type="RefSeq" id="XP_022319538.1"/>
    </source>
</evidence>
<dbReference type="RefSeq" id="XP_022319538.1">
    <property type="nucleotide sequence ID" value="XM_022463830.1"/>
</dbReference>
<proteinExistence type="predicted"/>
<evidence type="ECO:0000313" key="2">
    <source>
        <dbReference type="Proteomes" id="UP000694844"/>
    </source>
</evidence>
<reference evidence="3" key="1">
    <citation type="submission" date="2025-08" db="UniProtKB">
        <authorList>
            <consortium name="RefSeq"/>
        </authorList>
    </citation>
    <scope>IDENTIFICATION</scope>
    <source>
        <tissue evidence="3">Whole sample</tissue>
    </source>
</reference>
<feature type="chain" id="PRO_5034138774" evidence="1">
    <location>
        <begin position="20"/>
        <end position="279"/>
    </location>
</feature>
<feature type="signal peptide" evidence="1">
    <location>
        <begin position="1"/>
        <end position="19"/>
    </location>
</feature>
<dbReference type="Gene3D" id="2.60.120.260">
    <property type="entry name" value="Galactose-binding domain-like"/>
    <property type="match status" value="1"/>
</dbReference>
<dbReference type="GeneID" id="111122205"/>
<gene>
    <name evidence="3" type="primary">LOC111122205</name>
</gene>
<dbReference type="InterPro" id="IPR008979">
    <property type="entry name" value="Galactose-bd-like_sf"/>
</dbReference>
<organism evidence="2 3">
    <name type="scientific">Crassostrea virginica</name>
    <name type="common">Eastern oyster</name>
    <dbReference type="NCBI Taxonomy" id="6565"/>
    <lineage>
        <taxon>Eukaryota</taxon>
        <taxon>Metazoa</taxon>
        <taxon>Spiralia</taxon>
        <taxon>Lophotrochozoa</taxon>
        <taxon>Mollusca</taxon>
        <taxon>Bivalvia</taxon>
        <taxon>Autobranchia</taxon>
        <taxon>Pteriomorphia</taxon>
        <taxon>Ostreida</taxon>
        <taxon>Ostreoidea</taxon>
        <taxon>Ostreidae</taxon>
        <taxon>Crassostrea</taxon>
    </lineage>
</organism>
<dbReference type="KEGG" id="cvn:111122205"/>